<gene>
    <name evidence="1" type="ORF">F4820DRAFT_414706</name>
</gene>
<comment type="caution">
    <text evidence="1">The sequence shown here is derived from an EMBL/GenBank/DDBJ whole genome shotgun (WGS) entry which is preliminary data.</text>
</comment>
<sequence>MAGARKKARSVAAATSIQHQSPIKTSIIVTDSNLGYKIRVLLYDFRNVRTDHASQERLSLTVDPLYISSPYFTQEEAACVRAATVDTYTENNEDPDARDPENNEKAIPIPQSKTVEDMLHTKFAKFLEKRRASGDSRPCGPHDMAPIYESIFGISQTKLEDENFLCRLRKSGLQTDQNQNKSADEVGGKKKRGGH</sequence>
<keyword evidence="2" id="KW-1185">Reference proteome</keyword>
<proteinExistence type="predicted"/>
<name>A0ACB9Z7I4_9PEZI</name>
<evidence type="ECO:0000313" key="2">
    <source>
        <dbReference type="Proteomes" id="UP001497700"/>
    </source>
</evidence>
<evidence type="ECO:0000313" key="1">
    <source>
        <dbReference type="EMBL" id="KAI4867208.1"/>
    </source>
</evidence>
<organism evidence="1 2">
    <name type="scientific">Hypoxylon rubiginosum</name>
    <dbReference type="NCBI Taxonomy" id="110542"/>
    <lineage>
        <taxon>Eukaryota</taxon>
        <taxon>Fungi</taxon>
        <taxon>Dikarya</taxon>
        <taxon>Ascomycota</taxon>
        <taxon>Pezizomycotina</taxon>
        <taxon>Sordariomycetes</taxon>
        <taxon>Xylariomycetidae</taxon>
        <taxon>Xylariales</taxon>
        <taxon>Hypoxylaceae</taxon>
        <taxon>Hypoxylon</taxon>
    </lineage>
</organism>
<dbReference type="EMBL" id="MU393450">
    <property type="protein sequence ID" value="KAI4867208.1"/>
    <property type="molecule type" value="Genomic_DNA"/>
</dbReference>
<protein>
    <submittedName>
        <fullName evidence="1">C6 transcription factor</fullName>
    </submittedName>
</protein>
<dbReference type="Proteomes" id="UP001497700">
    <property type="component" value="Unassembled WGS sequence"/>
</dbReference>
<reference evidence="1 2" key="1">
    <citation type="journal article" date="2022" name="New Phytol.">
        <title>Ecological generalism drives hyperdiversity of secondary metabolite gene clusters in xylarialean endophytes.</title>
        <authorList>
            <person name="Franco M.E.E."/>
            <person name="Wisecaver J.H."/>
            <person name="Arnold A.E."/>
            <person name="Ju Y.M."/>
            <person name="Slot J.C."/>
            <person name="Ahrendt S."/>
            <person name="Moore L.P."/>
            <person name="Eastman K.E."/>
            <person name="Scott K."/>
            <person name="Konkel Z."/>
            <person name="Mondo S.J."/>
            <person name="Kuo A."/>
            <person name="Hayes R.D."/>
            <person name="Haridas S."/>
            <person name="Andreopoulos B."/>
            <person name="Riley R."/>
            <person name="LaButti K."/>
            <person name="Pangilinan J."/>
            <person name="Lipzen A."/>
            <person name="Amirebrahimi M."/>
            <person name="Yan J."/>
            <person name="Adam C."/>
            <person name="Keymanesh K."/>
            <person name="Ng V."/>
            <person name="Louie K."/>
            <person name="Northen T."/>
            <person name="Drula E."/>
            <person name="Henrissat B."/>
            <person name="Hsieh H.M."/>
            <person name="Youens-Clark K."/>
            <person name="Lutzoni F."/>
            <person name="Miadlikowska J."/>
            <person name="Eastwood D.C."/>
            <person name="Hamelin R.C."/>
            <person name="Grigoriev I.V."/>
            <person name="U'Ren J.M."/>
        </authorList>
    </citation>
    <scope>NUCLEOTIDE SEQUENCE [LARGE SCALE GENOMIC DNA]</scope>
    <source>
        <strain evidence="1 2">CBS 119005</strain>
    </source>
</reference>
<accession>A0ACB9Z7I4</accession>